<accession>A0ABV6I533</accession>
<name>A0ABV6I533_9RHOB</name>
<dbReference type="InterPro" id="IPR009758">
    <property type="entry name" value="DUF1326"/>
</dbReference>
<comment type="caution">
    <text evidence="1">The sequence shown here is derived from an EMBL/GenBank/DDBJ whole genome shotgun (WGS) entry which is preliminary data.</text>
</comment>
<evidence type="ECO:0000313" key="1">
    <source>
        <dbReference type="EMBL" id="MFC0341186.1"/>
    </source>
</evidence>
<reference evidence="1 2" key="1">
    <citation type="submission" date="2024-09" db="EMBL/GenBank/DDBJ databases">
        <authorList>
            <person name="Sun Q."/>
            <person name="Mori K."/>
        </authorList>
    </citation>
    <scope>NUCLEOTIDE SEQUENCE [LARGE SCALE GENOMIC DNA]</scope>
    <source>
        <strain evidence="1 2">KCTC 22789</strain>
    </source>
</reference>
<dbReference type="Pfam" id="PF07040">
    <property type="entry name" value="DUF1326"/>
    <property type="match status" value="1"/>
</dbReference>
<organism evidence="1 2">
    <name type="scientific">Paracoccus niistensis</name>
    <dbReference type="NCBI Taxonomy" id="632935"/>
    <lineage>
        <taxon>Bacteria</taxon>
        <taxon>Pseudomonadati</taxon>
        <taxon>Pseudomonadota</taxon>
        <taxon>Alphaproteobacteria</taxon>
        <taxon>Rhodobacterales</taxon>
        <taxon>Paracoccaceae</taxon>
        <taxon>Paracoccus</taxon>
    </lineage>
</organism>
<sequence>MTDDVHIPVAGHDAHDAMQDHGAAHGHDGHSQLGAGYGRPLAVPQPGRVPYTLSGDFLEVCDCFTICPCWTGRSPDNGECTGVFAWAIREGQIDGLDMAGRRVVSVSTHEGHRDGADQQVLLFVDDGAGDKEARLLVGTFSGIFGGPLGDLGRILGTLLGAARAKIELDLSGRRARLSVGRVIAAESTPVIGATGRATQLSDARLSAVLGDPAEVGVARSLKVALPWHGLDIDLRERSAMRGPFAYTHDPAREA</sequence>
<proteinExistence type="predicted"/>
<dbReference type="RefSeq" id="WP_377698841.1">
    <property type="nucleotide sequence ID" value="NZ_JBHLWE010000032.1"/>
</dbReference>
<evidence type="ECO:0000313" key="2">
    <source>
        <dbReference type="Proteomes" id="UP001589799"/>
    </source>
</evidence>
<gene>
    <name evidence="1" type="ORF">ACFFII_10460</name>
</gene>
<keyword evidence="2" id="KW-1185">Reference proteome</keyword>
<protein>
    <submittedName>
        <fullName evidence="1">DUF1326 domain-containing protein</fullName>
    </submittedName>
</protein>
<dbReference type="Proteomes" id="UP001589799">
    <property type="component" value="Unassembled WGS sequence"/>
</dbReference>
<dbReference type="EMBL" id="JBHLWE010000032">
    <property type="protein sequence ID" value="MFC0341186.1"/>
    <property type="molecule type" value="Genomic_DNA"/>
</dbReference>